<proteinExistence type="predicted"/>
<reference evidence="1 2" key="1">
    <citation type="submission" date="2018-05" db="EMBL/GenBank/DDBJ databases">
        <title>Comparative genomic sequence analysis between strain HN4 and CCM 8460T (Falsochrobactrum ovis) will provide more evidence to prove that HN4 is a new species of Falsochrobactrum.</title>
        <authorList>
            <person name="Lyu W."/>
            <person name="Sun L."/>
            <person name="Yao L."/>
        </authorList>
    </citation>
    <scope>NUCLEOTIDE SEQUENCE [LARGE SCALE GENOMIC DNA]</scope>
    <source>
        <strain evidence="1 2">HN4</strain>
    </source>
</reference>
<keyword evidence="2" id="KW-1185">Reference proteome</keyword>
<gene>
    <name evidence="1" type="ORF">DKP76_01540</name>
</gene>
<dbReference type="OrthoDB" id="9907317at2"/>
<dbReference type="AlphaFoldDB" id="A0A316JDE9"/>
<evidence type="ECO:0000313" key="1">
    <source>
        <dbReference type="EMBL" id="PWL19271.1"/>
    </source>
</evidence>
<comment type="caution">
    <text evidence="1">The sequence shown here is derived from an EMBL/GenBank/DDBJ whole genome shotgun (WGS) entry which is preliminary data.</text>
</comment>
<dbReference type="Proteomes" id="UP000245865">
    <property type="component" value="Unassembled WGS sequence"/>
</dbReference>
<dbReference type="EMBL" id="QGDB01000001">
    <property type="protein sequence ID" value="PWL19271.1"/>
    <property type="molecule type" value="Genomic_DNA"/>
</dbReference>
<dbReference type="RefSeq" id="WP_109704662.1">
    <property type="nucleotide sequence ID" value="NZ_QGDB01000001.1"/>
</dbReference>
<name>A0A316JDE9_9HYPH</name>
<protein>
    <submittedName>
        <fullName evidence="1">Uncharacterized protein</fullName>
    </submittedName>
</protein>
<accession>A0A316JDE9</accession>
<organism evidence="1 2">
    <name type="scientific">Falsochrobactrum shanghaiense</name>
    <dbReference type="NCBI Taxonomy" id="2201899"/>
    <lineage>
        <taxon>Bacteria</taxon>
        <taxon>Pseudomonadati</taxon>
        <taxon>Pseudomonadota</taxon>
        <taxon>Alphaproteobacteria</taxon>
        <taxon>Hyphomicrobiales</taxon>
        <taxon>Brucellaceae</taxon>
        <taxon>Falsochrobactrum</taxon>
    </lineage>
</organism>
<sequence length="73" mass="8295">MKNDYSSLLELMKMHRRDLVDRLENDDDPKTAKMLGEAHLAILAIEAVMSERPSEKTGPKIEFDEKGWPIAPA</sequence>
<evidence type="ECO:0000313" key="2">
    <source>
        <dbReference type="Proteomes" id="UP000245865"/>
    </source>
</evidence>